<keyword evidence="8" id="KW-0215">Deoxyribonucleotide synthesis</keyword>
<evidence type="ECO:0000256" key="3">
    <source>
        <dbReference type="ARBA" id="ARBA00011209"/>
    </source>
</evidence>
<dbReference type="GO" id="GO:0009263">
    <property type="term" value="P:deoxyribonucleotide biosynthetic process"/>
    <property type="evidence" value="ECO:0007669"/>
    <property type="project" value="UniProtKB-KW"/>
</dbReference>
<evidence type="ECO:0000256" key="8">
    <source>
        <dbReference type="ARBA" id="ARBA00023116"/>
    </source>
</evidence>
<dbReference type="InterPro" id="IPR033909">
    <property type="entry name" value="RNR_small"/>
</dbReference>
<dbReference type="EC" id="1.17.4.1" evidence="4"/>
<dbReference type="CDD" id="cd01049">
    <property type="entry name" value="RNRR2"/>
    <property type="match status" value="1"/>
</dbReference>
<dbReference type="PANTHER" id="PTHR23409:SF18">
    <property type="entry name" value="RIBONUCLEOSIDE-DIPHOSPHATE REDUCTASE SUBUNIT M2"/>
    <property type="match status" value="1"/>
</dbReference>
<evidence type="ECO:0000313" key="10">
    <source>
        <dbReference type="Proteomes" id="UP000827460"/>
    </source>
</evidence>
<gene>
    <name evidence="9" type="ORF">SOPHRITA_145</name>
</gene>
<accession>A0AAE8YU34</accession>
<evidence type="ECO:0000256" key="7">
    <source>
        <dbReference type="ARBA" id="ARBA00023004"/>
    </source>
</evidence>
<dbReference type="PANTHER" id="PTHR23409">
    <property type="entry name" value="RIBONUCLEOSIDE-DIPHOSPHATE REDUCTASE SMALL CHAIN"/>
    <property type="match status" value="1"/>
</dbReference>
<evidence type="ECO:0000256" key="1">
    <source>
        <dbReference type="ARBA" id="ARBA00001962"/>
    </source>
</evidence>
<sequence length="320" mass="37102">MRMEMRKFKGVNWNAIEDMMDKLTYDKLVEQFWLSTRMPVSKDKSDWTNLPDVEKRLVERVFGGLTLLDTLQSEVGVDSLKVDARTQHEIAVYNNIAFMESEHARSYSSIFSTLNNVQEIRDIFEWIETHPTLQKKADLVNNMYVNGTPLQKKIASVFLESFLFYSGFYTPLYYLGRAKLINVAEVIKLIIRDESAHGAYIGHKFKLAYNELSKKEQEDIKNFAYSFLYELYENEVKYTEYLYDEVGWTSDVKVFLRYNANKALMNLGLDPLFADKAEDVNPIVLNGLSTGTTNMDFFSAVGNGYLLSPVEEMKDSDYDY</sequence>
<dbReference type="NCBIfam" id="NF007183">
    <property type="entry name" value="PRK09614.1-2"/>
    <property type="match status" value="1"/>
</dbReference>
<keyword evidence="10" id="KW-1185">Reference proteome</keyword>
<evidence type="ECO:0000256" key="4">
    <source>
        <dbReference type="ARBA" id="ARBA00012274"/>
    </source>
</evidence>
<comment type="cofactor">
    <cofactor evidence="1">
        <name>Fe cation</name>
        <dbReference type="ChEBI" id="CHEBI:24875"/>
    </cofactor>
</comment>
<dbReference type="NCBIfam" id="TIGR04171">
    <property type="entry name" value="RNR_1b_NrdF"/>
    <property type="match status" value="1"/>
</dbReference>
<dbReference type="InterPro" id="IPR012348">
    <property type="entry name" value="RNR-like"/>
</dbReference>
<dbReference type="Proteomes" id="UP000827460">
    <property type="component" value="Segment"/>
</dbReference>
<protein>
    <recommendedName>
        <fullName evidence="4">ribonucleoside-diphosphate reductase</fullName>
        <ecNumber evidence="4">1.17.4.1</ecNumber>
    </recommendedName>
</protein>
<dbReference type="SUPFAM" id="SSF47240">
    <property type="entry name" value="Ferritin-like"/>
    <property type="match status" value="1"/>
</dbReference>
<comment type="similarity">
    <text evidence="2">Belongs to the ribonucleoside diphosphate reductase small chain family.</text>
</comment>
<dbReference type="InterPro" id="IPR009078">
    <property type="entry name" value="Ferritin-like_SF"/>
</dbReference>
<dbReference type="GO" id="GO:0004748">
    <property type="term" value="F:ribonucleoside-diphosphate reductase activity, thioredoxin disulfide as acceptor"/>
    <property type="evidence" value="ECO:0007669"/>
    <property type="project" value="UniProtKB-EC"/>
</dbReference>
<comment type="subunit">
    <text evidence="3">Tetramer of two alpha and two beta subunits.</text>
</comment>
<organism evidence="9 10">
    <name type="scientific">Bacillus phage vB_BanS_Sophrita</name>
    <dbReference type="NCBI Taxonomy" id="2894790"/>
    <lineage>
        <taxon>Viruses</taxon>
        <taxon>Duplodnaviria</taxon>
        <taxon>Heunggongvirae</taxon>
        <taxon>Uroviricota</taxon>
        <taxon>Caudoviricetes</taxon>
        <taxon>Joanripponvirinae</taxon>
        <taxon>Sophritavirus</taxon>
        <taxon>Sophritavirus sophrita</taxon>
    </lineage>
</organism>
<name>A0AAE8YU34_9CAUD</name>
<evidence type="ECO:0000256" key="2">
    <source>
        <dbReference type="ARBA" id="ARBA00009303"/>
    </source>
</evidence>
<dbReference type="Gene3D" id="1.10.620.20">
    <property type="entry name" value="Ribonucleotide Reductase, subunit A"/>
    <property type="match status" value="1"/>
</dbReference>
<dbReference type="InterPro" id="IPR000358">
    <property type="entry name" value="RNR_small_fam"/>
</dbReference>
<evidence type="ECO:0000256" key="6">
    <source>
        <dbReference type="ARBA" id="ARBA00023002"/>
    </source>
</evidence>
<dbReference type="GO" id="GO:0046872">
    <property type="term" value="F:metal ion binding"/>
    <property type="evidence" value="ECO:0007669"/>
    <property type="project" value="UniProtKB-KW"/>
</dbReference>
<keyword evidence="5" id="KW-0479">Metal-binding</keyword>
<keyword evidence="6" id="KW-0560">Oxidoreductase</keyword>
<proteinExistence type="inferred from homology"/>
<evidence type="ECO:0000256" key="5">
    <source>
        <dbReference type="ARBA" id="ARBA00022723"/>
    </source>
</evidence>
<dbReference type="InterPro" id="IPR026494">
    <property type="entry name" value="RNR_NrdF-like"/>
</dbReference>
<reference evidence="9" key="1">
    <citation type="submission" date="2021-10" db="EMBL/GenBank/DDBJ databases">
        <authorList>
            <person name="Lavering E.D."/>
            <person name="James R."/>
            <person name="Fairholm J.D."/>
            <person name="Ogilvie B.H."/>
            <person name="Thurgood T.L."/>
            <person name="Robison R.A."/>
            <person name="Grose J.H."/>
        </authorList>
    </citation>
    <scope>NUCLEOTIDE SEQUENCE</scope>
</reference>
<dbReference type="EMBL" id="OK499991">
    <property type="protein sequence ID" value="UGO50736.1"/>
    <property type="molecule type" value="Genomic_DNA"/>
</dbReference>
<evidence type="ECO:0000313" key="9">
    <source>
        <dbReference type="EMBL" id="UGO50736.1"/>
    </source>
</evidence>
<keyword evidence="7" id="KW-0408">Iron</keyword>
<dbReference type="Pfam" id="PF00268">
    <property type="entry name" value="Ribonuc_red_sm"/>
    <property type="match status" value="1"/>
</dbReference>